<comment type="caution">
    <text evidence="2">The sequence shown here is derived from an EMBL/GenBank/DDBJ whole genome shotgun (WGS) entry which is preliminary data.</text>
</comment>
<feature type="region of interest" description="Disordered" evidence="1">
    <location>
        <begin position="1"/>
        <end position="26"/>
    </location>
</feature>
<reference evidence="2 3" key="1">
    <citation type="journal article" date="2019" name="Commun. Biol.">
        <title>The bagworm genome reveals a unique fibroin gene that provides high tensile strength.</title>
        <authorList>
            <person name="Kono N."/>
            <person name="Nakamura H."/>
            <person name="Ohtoshi R."/>
            <person name="Tomita M."/>
            <person name="Numata K."/>
            <person name="Arakawa K."/>
        </authorList>
    </citation>
    <scope>NUCLEOTIDE SEQUENCE [LARGE SCALE GENOMIC DNA]</scope>
</reference>
<sequence>MRSHYVRPSVPHANLTDDLRAGRTSTATTEDNFSVIRLMTMADTDQLADLDALRHRYEATIAGWHTRLLVIVSDATRSKGAGSRCPGPPPLAGVKFENCFE</sequence>
<dbReference type="EMBL" id="BGZK01000235">
    <property type="protein sequence ID" value="GBP30607.1"/>
    <property type="molecule type" value="Genomic_DNA"/>
</dbReference>
<dbReference type="Proteomes" id="UP000299102">
    <property type="component" value="Unassembled WGS sequence"/>
</dbReference>
<organism evidence="2 3">
    <name type="scientific">Eumeta variegata</name>
    <name type="common">Bagworm moth</name>
    <name type="synonym">Eumeta japonica</name>
    <dbReference type="NCBI Taxonomy" id="151549"/>
    <lineage>
        <taxon>Eukaryota</taxon>
        <taxon>Metazoa</taxon>
        <taxon>Ecdysozoa</taxon>
        <taxon>Arthropoda</taxon>
        <taxon>Hexapoda</taxon>
        <taxon>Insecta</taxon>
        <taxon>Pterygota</taxon>
        <taxon>Neoptera</taxon>
        <taxon>Endopterygota</taxon>
        <taxon>Lepidoptera</taxon>
        <taxon>Glossata</taxon>
        <taxon>Ditrysia</taxon>
        <taxon>Tineoidea</taxon>
        <taxon>Psychidae</taxon>
        <taxon>Oiketicinae</taxon>
        <taxon>Eumeta</taxon>
    </lineage>
</organism>
<protein>
    <submittedName>
        <fullName evidence="2">Uncharacterized protein</fullName>
    </submittedName>
</protein>
<proteinExistence type="predicted"/>
<dbReference type="AlphaFoldDB" id="A0A4C1UX76"/>
<evidence type="ECO:0000256" key="1">
    <source>
        <dbReference type="SAM" id="MobiDB-lite"/>
    </source>
</evidence>
<evidence type="ECO:0000313" key="3">
    <source>
        <dbReference type="Proteomes" id="UP000299102"/>
    </source>
</evidence>
<keyword evidence="3" id="KW-1185">Reference proteome</keyword>
<evidence type="ECO:0000313" key="2">
    <source>
        <dbReference type="EMBL" id="GBP30607.1"/>
    </source>
</evidence>
<name>A0A4C1UX76_EUMVA</name>
<gene>
    <name evidence="2" type="ORF">EVAR_76150_1</name>
</gene>
<accession>A0A4C1UX76</accession>